<feature type="repeat" description="TPR" evidence="3">
    <location>
        <begin position="170"/>
        <end position="203"/>
    </location>
</feature>
<dbReference type="InterPro" id="IPR051012">
    <property type="entry name" value="CellSynth/LPSAsmb/PSIAsmb"/>
</dbReference>
<comment type="caution">
    <text evidence="4">The sequence shown here is derived from an EMBL/GenBank/DDBJ whole genome shotgun (WGS) entry which is preliminary data.</text>
</comment>
<feature type="repeat" description="TPR" evidence="3">
    <location>
        <begin position="277"/>
        <end position="310"/>
    </location>
</feature>
<evidence type="ECO:0000313" key="4">
    <source>
        <dbReference type="EMBL" id="MBN8659940.1"/>
    </source>
</evidence>
<dbReference type="Proteomes" id="UP000664277">
    <property type="component" value="Unassembled WGS sequence"/>
</dbReference>
<dbReference type="PROSITE" id="PS50005">
    <property type="entry name" value="TPR"/>
    <property type="match status" value="4"/>
</dbReference>
<protein>
    <submittedName>
        <fullName evidence="4">Tetratricopeptide repeat protein</fullName>
    </submittedName>
</protein>
<dbReference type="AlphaFoldDB" id="A0A8J7PHT4"/>
<evidence type="ECO:0000313" key="5">
    <source>
        <dbReference type="Proteomes" id="UP000664277"/>
    </source>
</evidence>
<proteinExistence type="predicted"/>
<dbReference type="Gene3D" id="1.25.40.10">
    <property type="entry name" value="Tetratricopeptide repeat domain"/>
    <property type="match status" value="1"/>
</dbReference>
<dbReference type="PROSITE" id="PS51257">
    <property type="entry name" value="PROKAR_LIPOPROTEIN"/>
    <property type="match status" value="1"/>
</dbReference>
<dbReference type="EMBL" id="JAFLCK010000006">
    <property type="protein sequence ID" value="MBN8659940.1"/>
    <property type="molecule type" value="Genomic_DNA"/>
</dbReference>
<accession>A0A8J7PHT4</accession>
<dbReference type="Pfam" id="PF13176">
    <property type="entry name" value="TPR_7"/>
    <property type="match status" value="2"/>
</dbReference>
<sequence length="337" mass="37060">MRNLAKFGFKSRGKSSYLLLNAVLLSGCFTTPAFSFGLDIKVPRLGLGRESAPRTTEIEEQAKTLIESNKPENIAQALQFIELAQQKQIDSARLHFLQGLAYTKLGISGRDDKAILAFVEALVLTQGRAEDAAVAAESRAELATIYMRQGNYDEAGGQLKRILETRPLDCKTRGNLGICYLQLGFGEAALNEFKQVLAQEPDNFIALYNSGLAYTLTAQTEKAASAFEKAIASGQKNKEALLPMAYLGLARVYCQNGRFDFALKLTERAESLSPKSSYVFLTRSEIYEARKETGKAIECVRKALEANPGDKSAQSALARILNRQKELIGQTQTLKVQ</sequence>
<dbReference type="InterPro" id="IPR011990">
    <property type="entry name" value="TPR-like_helical_dom_sf"/>
</dbReference>
<feature type="repeat" description="TPR" evidence="3">
    <location>
        <begin position="243"/>
        <end position="276"/>
    </location>
</feature>
<dbReference type="Pfam" id="PF13181">
    <property type="entry name" value="TPR_8"/>
    <property type="match status" value="1"/>
</dbReference>
<dbReference type="PANTHER" id="PTHR45586">
    <property type="entry name" value="TPR REPEAT-CONTAINING PROTEIN PA4667"/>
    <property type="match status" value="1"/>
</dbReference>
<dbReference type="PANTHER" id="PTHR45586:SF1">
    <property type="entry name" value="LIPOPOLYSACCHARIDE ASSEMBLY PROTEIN B"/>
    <property type="match status" value="1"/>
</dbReference>
<keyword evidence="2 3" id="KW-0802">TPR repeat</keyword>
<keyword evidence="1" id="KW-0677">Repeat</keyword>
<reference evidence="4" key="1">
    <citation type="submission" date="2021-02" db="EMBL/GenBank/DDBJ databases">
        <title>Genome-Resolved Metagenomics of a Microbial Community Performing Photosynthetic Biological Nutrient Removal.</title>
        <authorList>
            <person name="Mcdaniel E.A."/>
        </authorList>
    </citation>
    <scope>NUCLEOTIDE SEQUENCE</scope>
    <source>
        <strain evidence="4">UWPOB_OBS1</strain>
    </source>
</reference>
<dbReference type="InterPro" id="IPR019734">
    <property type="entry name" value="TPR_rpt"/>
</dbReference>
<dbReference type="SMART" id="SM00028">
    <property type="entry name" value="TPR"/>
    <property type="match status" value="6"/>
</dbReference>
<dbReference type="SUPFAM" id="SSF48452">
    <property type="entry name" value="TPR-like"/>
    <property type="match status" value="1"/>
</dbReference>
<gene>
    <name evidence="4" type="ORF">J0M35_06225</name>
</gene>
<organism evidence="4 5">
    <name type="scientific">Candidatus Obscuribacter phosphatis</name>
    <dbReference type="NCBI Taxonomy" id="1906157"/>
    <lineage>
        <taxon>Bacteria</taxon>
        <taxon>Bacillati</taxon>
        <taxon>Candidatus Melainabacteria</taxon>
        <taxon>Candidatus Obscuribacterales</taxon>
        <taxon>Candidatus Obscuribacteraceae</taxon>
        <taxon>Candidatus Obscuribacter</taxon>
    </lineage>
</organism>
<name>A0A8J7PHT4_9BACT</name>
<evidence type="ECO:0000256" key="3">
    <source>
        <dbReference type="PROSITE-ProRule" id="PRU00339"/>
    </source>
</evidence>
<dbReference type="Pfam" id="PF13432">
    <property type="entry name" value="TPR_16"/>
    <property type="match status" value="1"/>
</dbReference>
<evidence type="ECO:0000256" key="1">
    <source>
        <dbReference type="ARBA" id="ARBA00022737"/>
    </source>
</evidence>
<evidence type="ECO:0000256" key="2">
    <source>
        <dbReference type="ARBA" id="ARBA00022803"/>
    </source>
</evidence>
<feature type="repeat" description="TPR" evidence="3">
    <location>
        <begin position="136"/>
        <end position="169"/>
    </location>
</feature>